<evidence type="ECO:0000313" key="3">
    <source>
        <dbReference type="Proteomes" id="UP000827372"/>
    </source>
</evidence>
<dbReference type="Proteomes" id="UP000827372">
    <property type="component" value="Segment"/>
</dbReference>
<reference evidence="2 3" key="1">
    <citation type="submission" date="2021-04" db="EMBL/GenBank/DDBJ databases">
        <authorList>
            <person name="Shkoporov A.N."/>
            <person name="Stockdale S.R."/>
            <person name="Guerin E."/>
            <person name="Ross R.P."/>
            <person name="Hill C."/>
        </authorList>
    </citation>
    <scope>NUCLEOTIDE SEQUENCE [LARGE SCALE GENOMIC DNA]</scope>
    <source>
        <strain evidence="3">cr91_1</strain>
    </source>
</reference>
<evidence type="ECO:0000256" key="1">
    <source>
        <dbReference type="SAM" id="MobiDB-lite"/>
    </source>
</evidence>
<protein>
    <submittedName>
        <fullName evidence="2">Uncharacterized protein</fullName>
    </submittedName>
</protein>
<accession>A0AAE7V497</accession>
<gene>
    <name evidence="2" type="primary">gp_16376</name>
</gene>
<dbReference type="GeneID" id="75691529"/>
<name>A0AAE7V497_9CAUD</name>
<dbReference type="EMBL" id="MZ130480">
    <property type="protein sequence ID" value="QWM89606.1"/>
    <property type="molecule type" value="Genomic_DNA"/>
</dbReference>
<sequence>MPEFILKPAKESAKKDTKREEKERSKVTISSFPVPTINANVVDIDVLNHTVDVHTNISDRRFYCRDFNYFKVKGVYYTKYTHCLIDYIMEHIEFDSNIVKFTIGDAARDLCCNKDTIVEALKQLTYKENGNEPLLDITDVQSTYIINHNRLFKGNMIKFVAMYNKQYRNVKVERNEKGEIKLRKYIIGKFNN</sequence>
<keyword evidence="3" id="KW-1185">Reference proteome</keyword>
<feature type="region of interest" description="Disordered" evidence="1">
    <location>
        <begin position="1"/>
        <end position="25"/>
    </location>
</feature>
<dbReference type="RefSeq" id="YP_010359178.1">
    <property type="nucleotide sequence ID" value="NC_062770.1"/>
</dbReference>
<proteinExistence type="predicted"/>
<evidence type="ECO:0000313" key="2">
    <source>
        <dbReference type="EMBL" id="QWM89606.1"/>
    </source>
</evidence>
<feature type="compositionally biased region" description="Basic and acidic residues" evidence="1">
    <location>
        <begin position="8"/>
        <end position="25"/>
    </location>
</feature>
<organism evidence="2 3">
    <name type="scientific">uncultured phage cr91_1</name>
    <dbReference type="NCBI Taxonomy" id="2986403"/>
    <lineage>
        <taxon>Viruses</taxon>
        <taxon>Duplodnaviria</taxon>
        <taxon>Heunggongvirae</taxon>
        <taxon>Uroviricota</taxon>
        <taxon>Caudoviricetes</taxon>
        <taxon>Crassvirales</taxon>
        <taxon>Intestiviridae</taxon>
        <taxon>Crudevirinae</taxon>
        <taxon>Drivevirus</taxon>
        <taxon>Drivevirus gastrointestinalis</taxon>
    </lineage>
</organism>
<dbReference type="KEGG" id="vg:75691529"/>